<evidence type="ECO:0000256" key="1">
    <source>
        <dbReference type="ARBA" id="ARBA00004606"/>
    </source>
</evidence>
<keyword evidence="2" id="KW-0328">Glycosyltransferase</keyword>
<organism evidence="6 7">
    <name type="scientific">Aeromicrobium alkaliterrae</name>
    <dbReference type="NCBI Taxonomy" id="302168"/>
    <lineage>
        <taxon>Bacteria</taxon>
        <taxon>Bacillati</taxon>
        <taxon>Actinomycetota</taxon>
        <taxon>Actinomycetes</taxon>
        <taxon>Propionibacteriales</taxon>
        <taxon>Nocardioidaceae</taxon>
        <taxon>Aeromicrobium</taxon>
    </lineage>
</organism>
<accession>A0ABN2K3S4</accession>
<proteinExistence type="predicted"/>
<evidence type="ECO:0000256" key="4">
    <source>
        <dbReference type="ARBA" id="ARBA00023136"/>
    </source>
</evidence>
<comment type="caution">
    <text evidence="6">The sequence shown here is derived from an EMBL/GenBank/DDBJ whole genome shotgun (WGS) entry which is preliminary data.</text>
</comment>
<evidence type="ECO:0000256" key="5">
    <source>
        <dbReference type="ARBA" id="ARBA00023180"/>
    </source>
</evidence>
<evidence type="ECO:0000256" key="3">
    <source>
        <dbReference type="ARBA" id="ARBA00022679"/>
    </source>
</evidence>
<dbReference type="InterPro" id="IPR003406">
    <property type="entry name" value="Glyco_trans_14"/>
</dbReference>
<dbReference type="Proteomes" id="UP001501057">
    <property type="component" value="Unassembled WGS sequence"/>
</dbReference>
<keyword evidence="7" id="KW-1185">Reference proteome</keyword>
<evidence type="ECO:0000313" key="6">
    <source>
        <dbReference type="EMBL" id="GAA1747442.1"/>
    </source>
</evidence>
<gene>
    <name evidence="6" type="ORF">GCM10009710_29390</name>
</gene>
<comment type="subcellular location">
    <subcellularLocation>
        <location evidence="1">Membrane</location>
        <topology evidence="1">Single-pass type II membrane protein</topology>
    </subcellularLocation>
</comment>
<name>A0ABN2K3S4_9ACTN</name>
<keyword evidence="5" id="KW-0325">Glycoprotein</keyword>
<evidence type="ECO:0000256" key="2">
    <source>
        <dbReference type="ARBA" id="ARBA00022676"/>
    </source>
</evidence>
<protein>
    <submittedName>
        <fullName evidence="6">Beta-1,6-N-acetylglucosaminyltransferase</fullName>
    </submittedName>
</protein>
<keyword evidence="4" id="KW-0472">Membrane</keyword>
<evidence type="ECO:0000313" key="7">
    <source>
        <dbReference type="Proteomes" id="UP001501057"/>
    </source>
</evidence>
<sequence length="314" mass="34928">MPRPMPEIAFGVLAHQDPEMTRRLAAALAGHPVVLHVDATTDITPFRDIPGVRLVEDRVDVRWGGFSEVEAVLRVYRDCLEELGDAPGSSIALLSGADFPVRPLEEFFAYAESVPWSEHVRAIPVLDGTPYMENKVRRRHFYDAAPVGGSGFSAKRRGATRRGLSTLLPRVKPSAFEPLVPVWGSTWTMLSRDCLLDILPQAHDPKVQALFRRTQTPLEMYFATLVHSHPTWSTRTEFGVEPRDGKWPSEFPNFSYIHPTLGVWLDGSYAEEIVESGGYFARKIRSSDLDEVLAAVEQVRAVSPGPSAPRAQQA</sequence>
<reference evidence="6 7" key="1">
    <citation type="journal article" date="2019" name="Int. J. Syst. Evol. Microbiol.">
        <title>The Global Catalogue of Microorganisms (GCM) 10K type strain sequencing project: providing services to taxonomists for standard genome sequencing and annotation.</title>
        <authorList>
            <consortium name="The Broad Institute Genomics Platform"/>
            <consortium name="The Broad Institute Genome Sequencing Center for Infectious Disease"/>
            <person name="Wu L."/>
            <person name="Ma J."/>
        </authorList>
    </citation>
    <scope>NUCLEOTIDE SEQUENCE [LARGE SCALE GENOMIC DNA]</scope>
    <source>
        <strain evidence="6 7">JCM 13518</strain>
    </source>
</reference>
<dbReference type="Pfam" id="PF02485">
    <property type="entry name" value="Branch"/>
    <property type="match status" value="1"/>
</dbReference>
<dbReference type="EMBL" id="BAAAME010000005">
    <property type="protein sequence ID" value="GAA1747442.1"/>
    <property type="molecule type" value="Genomic_DNA"/>
</dbReference>
<keyword evidence="3" id="KW-0808">Transferase</keyword>